<protein>
    <submittedName>
        <fullName evidence="2">Uncharacterized protein</fullName>
    </submittedName>
</protein>
<dbReference type="RefSeq" id="WP_145772491.1">
    <property type="nucleotide sequence ID" value="NZ_VLKE01000001.1"/>
</dbReference>
<feature type="region of interest" description="Disordered" evidence="1">
    <location>
        <begin position="1"/>
        <end position="22"/>
    </location>
</feature>
<evidence type="ECO:0000313" key="2">
    <source>
        <dbReference type="EMBL" id="TWH65072.1"/>
    </source>
</evidence>
<dbReference type="AlphaFoldDB" id="A0A562I291"/>
<name>A0A562I291_MICOL</name>
<keyword evidence="3" id="KW-1185">Reference proteome</keyword>
<evidence type="ECO:0000313" key="3">
    <source>
        <dbReference type="Proteomes" id="UP000319825"/>
    </source>
</evidence>
<feature type="region of interest" description="Disordered" evidence="1">
    <location>
        <begin position="53"/>
        <end position="76"/>
    </location>
</feature>
<dbReference type="EMBL" id="VLKE01000001">
    <property type="protein sequence ID" value="TWH65072.1"/>
    <property type="molecule type" value="Genomic_DNA"/>
</dbReference>
<dbReference type="OrthoDB" id="4177897at2"/>
<comment type="caution">
    <text evidence="2">The sequence shown here is derived from an EMBL/GenBank/DDBJ whole genome shotgun (WGS) entry which is preliminary data.</text>
</comment>
<evidence type="ECO:0000256" key="1">
    <source>
        <dbReference type="SAM" id="MobiDB-lite"/>
    </source>
</evidence>
<accession>A0A562I291</accession>
<organism evidence="2 3">
    <name type="scientific">Micromonospora olivasterospora</name>
    <dbReference type="NCBI Taxonomy" id="1880"/>
    <lineage>
        <taxon>Bacteria</taxon>
        <taxon>Bacillati</taxon>
        <taxon>Actinomycetota</taxon>
        <taxon>Actinomycetes</taxon>
        <taxon>Micromonosporales</taxon>
        <taxon>Micromonosporaceae</taxon>
        <taxon>Micromonospora</taxon>
    </lineage>
</organism>
<feature type="compositionally biased region" description="Basic and acidic residues" evidence="1">
    <location>
        <begin position="53"/>
        <end position="62"/>
    </location>
</feature>
<proteinExistence type="predicted"/>
<feature type="compositionally biased region" description="Basic and acidic residues" evidence="1">
    <location>
        <begin position="11"/>
        <end position="22"/>
    </location>
</feature>
<gene>
    <name evidence="2" type="ORF">JD77_00007</name>
</gene>
<dbReference type="Proteomes" id="UP000319825">
    <property type="component" value="Unassembled WGS sequence"/>
</dbReference>
<sequence length="76" mass="8964">MADLKNAAVLPDRRAERRRRAAEPELDFREFCRSKQLPASSTPHLERAWDAWQAERHRHGETDTPPFQADNPFRPR</sequence>
<reference evidence="2 3" key="1">
    <citation type="submission" date="2019-07" db="EMBL/GenBank/DDBJ databases">
        <title>R&amp;d 2014.</title>
        <authorList>
            <person name="Klenk H.-P."/>
        </authorList>
    </citation>
    <scope>NUCLEOTIDE SEQUENCE [LARGE SCALE GENOMIC DNA]</scope>
    <source>
        <strain evidence="2 3">DSM 43868</strain>
    </source>
</reference>